<dbReference type="Proteomes" id="UP001148838">
    <property type="component" value="Unassembled WGS sequence"/>
</dbReference>
<organism evidence="1 2">
    <name type="scientific">Periplaneta americana</name>
    <name type="common">American cockroach</name>
    <name type="synonym">Blatta americana</name>
    <dbReference type="NCBI Taxonomy" id="6978"/>
    <lineage>
        <taxon>Eukaryota</taxon>
        <taxon>Metazoa</taxon>
        <taxon>Ecdysozoa</taxon>
        <taxon>Arthropoda</taxon>
        <taxon>Hexapoda</taxon>
        <taxon>Insecta</taxon>
        <taxon>Pterygota</taxon>
        <taxon>Neoptera</taxon>
        <taxon>Polyneoptera</taxon>
        <taxon>Dictyoptera</taxon>
        <taxon>Blattodea</taxon>
        <taxon>Blattoidea</taxon>
        <taxon>Blattidae</taxon>
        <taxon>Blattinae</taxon>
        <taxon>Periplaneta</taxon>
    </lineage>
</organism>
<gene>
    <name evidence="1" type="ORF">ANN_02670</name>
</gene>
<accession>A0ABQ8TWZ8</accession>
<evidence type="ECO:0000313" key="1">
    <source>
        <dbReference type="EMBL" id="KAJ4451210.1"/>
    </source>
</evidence>
<proteinExistence type="predicted"/>
<keyword evidence="2" id="KW-1185">Reference proteome</keyword>
<dbReference type="EMBL" id="JAJSOF020000001">
    <property type="protein sequence ID" value="KAJ4451210.1"/>
    <property type="molecule type" value="Genomic_DNA"/>
</dbReference>
<comment type="caution">
    <text evidence="1">The sequence shown here is derived from an EMBL/GenBank/DDBJ whole genome shotgun (WGS) entry which is preliminary data.</text>
</comment>
<protein>
    <submittedName>
        <fullName evidence="1">Uncharacterized protein</fullName>
    </submittedName>
</protein>
<sequence>MNTSEWIAQFGYSSVVEHSTAPNATLYQLADTQDITHAAITSKWKWGGHVARLPGDRWAYRATMWDPWIGRRLQGRPRRRWADFFKEQAECTERRLGWRAAFDRPKLQWTDQVIMGLIFLGGREHREEDKVEWRKTVNKAINLLLFDDFQAVIVRSKIVETSQANRSIEDVPYVALTIPNTNYKFRVDRPGDLKLGPLPYYDVWIDYEIVIQGIQGMMYAESDREEKDNANCVCQPAGAETIH</sequence>
<name>A0ABQ8TWZ8_PERAM</name>
<evidence type="ECO:0000313" key="2">
    <source>
        <dbReference type="Proteomes" id="UP001148838"/>
    </source>
</evidence>
<reference evidence="1 2" key="1">
    <citation type="journal article" date="2022" name="Allergy">
        <title>Genome assembly and annotation of Periplaneta americana reveal a comprehensive cockroach allergen profile.</title>
        <authorList>
            <person name="Wang L."/>
            <person name="Xiong Q."/>
            <person name="Saelim N."/>
            <person name="Wang L."/>
            <person name="Nong W."/>
            <person name="Wan A.T."/>
            <person name="Shi M."/>
            <person name="Liu X."/>
            <person name="Cao Q."/>
            <person name="Hui J.H.L."/>
            <person name="Sookrung N."/>
            <person name="Leung T.F."/>
            <person name="Tungtrongchitr A."/>
            <person name="Tsui S.K.W."/>
        </authorList>
    </citation>
    <scope>NUCLEOTIDE SEQUENCE [LARGE SCALE GENOMIC DNA]</scope>
    <source>
        <strain evidence="1">PWHHKU_190912</strain>
    </source>
</reference>